<evidence type="ECO:0000313" key="2">
    <source>
        <dbReference type="Proteomes" id="UP000789525"/>
    </source>
</evidence>
<protein>
    <submittedName>
        <fullName evidence="1">2678_t:CDS:1</fullName>
    </submittedName>
</protein>
<keyword evidence="2" id="KW-1185">Reference proteome</keyword>
<organism evidence="1 2">
    <name type="scientific">Acaulospora colombiana</name>
    <dbReference type="NCBI Taxonomy" id="27376"/>
    <lineage>
        <taxon>Eukaryota</taxon>
        <taxon>Fungi</taxon>
        <taxon>Fungi incertae sedis</taxon>
        <taxon>Mucoromycota</taxon>
        <taxon>Glomeromycotina</taxon>
        <taxon>Glomeromycetes</taxon>
        <taxon>Diversisporales</taxon>
        <taxon>Acaulosporaceae</taxon>
        <taxon>Acaulospora</taxon>
    </lineage>
</organism>
<name>A0ACA9MKF3_9GLOM</name>
<gene>
    <name evidence="1" type="ORF">ACOLOM_LOCUS6353</name>
</gene>
<reference evidence="1" key="1">
    <citation type="submission" date="2021-06" db="EMBL/GenBank/DDBJ databases">
        <authorList>
            <person name="Kallberg Y."/>
            <person name="Tangrot J."/>
            <person name="Rosling A."/>
        </authorList>
    </citation>
    <scope>NUCLEOTIDE SEQUENCE</scope>
    <source>
        <strain evidence="1">CL356</strain>
    </source>
</reference>
<dbReference type="Proteomes" id="UP000789525">
    <property type="component" value="Unassembled WGS sequence"/>
</dbReference>
<evidence type="ECO:0000313" key="1">
    <source>
        <dbReference type="EMBL" id="CAG8591853.1"/>
    </source>
</evidence>
<accession>A0ACA9MKF3</accession>
<dbReference type="EMBL" id="CAJVPT010012942">
    <property type="protein sequence ID" value="CAG8591853.1"/>
    <property type="molecule type" value="Genomic_DNA"/>
</dbReference>
<proteinExistence type="predicted"/>
<sequence length="365" mass="41167">MSSIAIHAAFFEALNKTLHSCSTTPQDLLNPLFKIPSDSPMPLVCPPLEQRLDIRPKFSQVLDEAGAHYLVPDFLKKVILGKYWAGDKHARDIPDFRSRIMTFSLMPEEFEELVVLTKKHGSTINSVVHIAMIFSAYRNLWSDESKNDDKERFLRTESPISLRPYATPQIPWSDVGNYVTEFTFEHKLKSSERNFWKLCHIYRSKLLSSVPHAIGHVGMLDYLESDNDAWETYLKDKMNSQNNGRSYSLGLSNIGRFPINQVPSSLLKCDSQEDILKTSDITNNGNGGGGGLKIVDMIFTQAPFTVGTTIRVNCLCFGKKLGLSVVYQKGVVTDDKKIEKFGEGILKCLRILLAKGEIEIDEKDL</sequence>
<comment type="caution">
    <text evidence="1">The sequence shown here is derived from an EMBL/GenBank/DDBJ whole genome shotgun (WGS) entry which is preliminary data.</text>
</comment>